<keyword evidence="1" id="KW-0808">Transferase</keyword>
<evidence type="ECO:0000259" key="2">
    <source>
        <dbReference type="SMART" id="SM00672"/>
    </source>
</evidence>
<reference evidence="3" key="1">
    <citation type="journal article" date="2020" name="Nature">
        <title>Giant virus diversity and host interactions through global metagenomics.</title>
        <authorList>
            <person name="Schulz F."/>
            <person name="Roux S."/>
            <person name="Paez-Espino D."/>
            <person name="Jungbluth S."/>
            <person name="Walsh D.A."/>
            <person name="Denef V.J."/>
            <person name="McMahon K.D."/>
            <person name="Konstantinidis K.T."/>
            <person name="Eloe-Fadrosh E.A."/>
            <person name="Kyrpides N.C."/>
            <person name="Woyke T."/>
        </authorList>
    </citation>
    <scope>NUCLEOTIDE SEQUENCE</scope>
    <source>
        <strain evidence="3">GVMAG-M-3300023184-16</strain>
    </source>
</reference>
<dbReference type="Pfam" id="PF05686">
    <property type="entry name" value="Glyco_transf_90"/>
    <property type="match status" value="1"/>
</dbReference>
<dbReference type="InterPro" id="IPR051091">
    <property type="entry name" value="O-Glucosyltr/Glycosyltrsf_90"/>
</dbReference>
<name>A0A6C0HUN9_9ZZZZ</name>
<proteinExistence type="predicted"/>
<evidence type="ECO:0000313" key="3">
    <source>
        <dbReference type="EMBL" id="QHT84120.1"/>
    </source>
</evidence>
<feature type="domain" description="Glycosyl transferase CAP10" evidence="2">
    <location>
        <begin position="250"/>
        <end position="465"/>
    </location>
</feature>
<evidence type="ECO:0000256" key="1">
    <source>
        <dbReference type="ARBA" id="ARBA00022679"/>
    </source>
</evidence>
<dbReference type="InterPro" id="IPR006598">
    <property type="entry name" value="CAP10"/>
</dbReference>
<dbReference type="InterPro" id="IPR002654">
    <property type="entry name" value="Glyco_trans_25"/>
</dbReference>
<dbReference type="SMART" id="SM00672">
    <property type="entry name" value="CAP10"/>
    <property type="match status" value="1"/>
</dbReference>
<protein>
    <recommendedName>
        <fullName evidence="2">Glycosyl transferase CAP10 domain-containing protein</fullName>
    </recommendedName>
</protein>
<dbReference type="GO" id="GO:0016740">
    <property type="term" value="F:transferase activity"/>
    <property type="evidence" value="ECO:0007669"/>
    <property type="project" value="UniProtKB-KW"/>
</dbReference>
<accession>A0A6C0HUN9</accession>
<dbReference type="PANTHER" id="PTHR12203:SF35">
    <property type="entry name" value="PROTEIN O-GLUCOSYLTRANSFERASE 1"/>
    <property type="match status" value="1"/>
</dbReference>
<sequence length="705" mass="82876">MPYRVKDFTVDLYFDHDPPFVFDQTDYQLFAEYVSTTYVHIIVRRLDNECIPNGLQLLILYQNISQILSVPSCTDGHEICITYTCEFAEPDMDRPIIRFPLREKCVLDPIQFIDRTEFQERFGIHLMVLPTSLFAVGICGGQGAFTPPTTNLVGDLRSEDRRSSTFWSPDKFGGTMFIYHETFCHSFYYNIEAILYHILRVANIMDSKKRICFLLSSTDGYPEKVPWSDKRVEPRYITDQECIGQYLPPVTNTQEYPFFPIKLLAQSAHIGFPNVLCIPDRHYFYHNLYHPFRSFHQGISWEEKNPKIVYGGQIRDTPLNFIDGSMQQLGLSPREYLKQILAPRYRDILVCDDSWISRRDMIHYKYILDIDGAASTWDATAWKLNSGSVIIKPKSIWRQWFYEKYIPGVHYMEINNDMSNLREVYEWCESHTDECHKMIQNSQDLFQTVYAQENMIQYTKTVLEQCMLPEGESLTMDMRMKMPEKPSDNASVFPSVNIPEREVVKEPSVPLIYINLDKRTDRREQIEQQLNMYGLSYERLPAIYHSFGIVGCTRSHLAAIRLAKENGYQRVWIMEDDFEFLVSQEDVESTLQMLCSGDIKFDVCMFAYNALQRKEIEGSDCFFQICEAETASSYVVEAHYYDKLIQLYEQTIPLLETTRRHWDYANDQSWKILQISDHWIATKQRMGKQRHGFSDNAQEYMSYDF</sequence>
<dbReference type="PANTHER" id="PTHR12203">
    <property type="entry name" value="KDEL LYS-ASP-GLU-LEU CONTAINING - RELATED"/>
    <property type="match status" value="1"/>
</dbReference>
<dbReference type="EMBL" id="MN740015">
    <property type="protein sequence ID" value="QHT84120.1"/>
    <property type="molecule type" value="Genomic_DNA"/>
</dbReference>
<dbReference type="CDD" id="cd06532">
    <property type="entry name" value="Glyco_transf_25"/>
    <property type="match status" value="1"/>
</dbReference>
<dbReference type="AlphaFoldDB" id="A0A6C0HUN9"/>
<organism evidence="3">
    <name type="scientific">viral metagenome</name>
    <dbReference type="NCBI Taxonomy" id="1070528"/>
    <lineage>
        <taxon>unclassified sequences</taxon>
        <taxon>metagenomes</taxon>
        <taxon>organismal metagenomes</taxon>
    </lineage>
</organism>